<protein>
    <submittedName>
        <fullName evidence="2">Uncharacterized protein</fullName>
    </submittedName>
</protein>
<reference evidence="2" key="1">
    <citation type="journal article" date="2005" name="Proc. Natl. Acad. Sci. U.S.A.">
        <title>The psychrophilic lifestyle as revealed by the genome sequence of Colwellia psychrerythraea 34H through genomic and proteomic analyses.</title>
        <authorList>
            <person name="Methe B.A."/>
            <person name="Nelson K.E."/>
            <person name="Deming J.W."/>
            <person name="Momen B."/>
            <person name="Melamud E."/>
            <person name="Zhang X."/>
            <person name="Moult J."/>
            <person name="Madupu R."/>
            <person name="Nelson W.C."/>
            <person name="Dodson R.J."/>
            <person name="Brinkac L.M."/>
            <person name="Daugherty S.C."/>
            <person name="Durkin A.S."/>
            <person name="DeBoy R.T."/>
            <person name="Kolonay J.F."/>
            <person name="Sullivan S.A."/>
            <person name="Zhou L."/>
            <person name="Davidsen T.M."/>
            <person name="Wu M."/>
            <person name="Huston A.L."/>
            <person name="Lewis M."/>
            <person name="Weaver B."/>
            <person name="Weidman J.F."/>
            <person name="Khouri H."/>
            <person name="Utterback T.R."/>
            <person name="Feldblyum T.V."/>
            <person name="Fraser C.M."/>
        </authorList>
    </citation>
    <scope>NUCLEOTIDE SEQUENCE [LARGE SCALE GENOMIC DNA]</scope>
    <source>
        <strain evidence="2">34H</strain>
    </source>
</reference>
<keyword evidence="1" id="KW-0175">Coiled coil</keyword>
<evidence type="ECO:0000313" key="3">
    <source>
        <dbReference type="Proteomes" id="UP000000547"/>
    </source>
</evidence>
<evidence type="ECO:0000256" key="1">
    <source>
        <dbReference type="SAM" id="Coils"/>
    </source>
</evidence>
<gene>
    <name evidence="2" type="ordered locus">CPS_2233</name>
</gene>
<dbReference type="EMBL" id="CP000083">
    <property type="protein sequence ID" value="AAZ26348.1"/>
    <property type="molecule type" value="Genomic_DNA"/>
</dbReference>
<sequence>MMINNNYAQQVAQAKSNNALVVSFDNTTPAVQPIPGEKDTLTLSDKALAMMNGNEIKEIAPTYLRPESARSLLAKSETLNTTQDGDAKEDVVVDNRFSEIMQNILDKRLGIDREKLEELEALMEEIANNENMSPEEKELALEKLAKMREKIIEEGREIQKKIEQTD</sequence>
<evidence type="ECO:0000313" key="2">
    <source>
        <dbReference type="EMBL" id="AAZ26348.1"/>
    </source>
</evidence>
<dbReference type="KEGG" id="cps:CPS_2233"/>
<dbReference type="HOGENOM" id="CLU_1585366_0_0_6"/>
<dbReference type="AlphaFoldDB" id="Q482Q9"/>
<name>Q482Q9_COLP3</name>
<organism evidence="2 3">
    <name type="scientific">Colwellia psychrerythraea (strain 34H / ATCC BAA-681)</name>
    <name type="common">Vibrio psychroerythus</name>
    <dbReference type="NCBI Taxonomy" id="167879"/>
    <lineage>
        <taxon>Bacteria</taxon>
        <taxon>Pseudomonadati</taxon>
        <taxon>Pseudomonadota</taxon>
        <taxon>Gammaproteobacteria</taxon>
        <taxon>Alteromonadales</taxon>
        <taxon>Colwelliaceae</taxon>
        <taxon>Colwellia</taxon>
    </lineage>
</organism>
<feature type="coiled-coil region" evidence="1">
    <location>
        <begin position="109"/>
        <end position="164"/>
    </location>
</feature>
<accession>Q482Q9</accession>
<dbReference type="RefSeq" id="WP_011043052.1">
    <property type="nucleotide sequence ID" value="NC_003910.7"/>
</dbReference>
<proteinExistence type="predicted"/>
<dbReference type="Proteomes" id="UP000000547">
    <property type="component" value="Chromosome"/>
</dbReference>